<dbReference type="AlphaFoldDB" id="A0ABD5P9V7"/>
<dbReference type="InterPro" id="IPR029055">
    <property type="entry name" value="Ntn_hydrolases_N"/>
</dbReference>
<keyword evidence="2" id="KW-1185">Reference proteome</keyword>
<comment type="caution">
    <text evidence="1">The sequence shown here is derived from an EMBL/GenBank/DDBJ whole genome shotgun (WGS) entry which is preliminary data.</text>
</comment>
<gene>
    <name evidence="1" type="ORF">ACFO0N_05700</name>
</gene>
<dbReference type="InterPro" id="IPR014729">
    <property type="entry name" value="Rossmann-like_a/b/a_fold"/>
</dbReference>
<evidence type="ECO:0000313" key="2">
    <source>
        <dbReference type="Proteomes" id="UP001595921"/>
    </source>
</evidence>
<dbReference type="EMBL" id="JBHSDS010000003">
    <property type="protein sequence ID" value="MFC4357443.1"/>
    <property type="molecule type" value="Genomic_DNA"/>
</dbReference>
<dbReference type="Gene3D" id="3.60.20.10">
    <property type="entry name" value="Glutamine Phosphoribosylpyrophosphate, subunit 1, domain 1"/>
    <property type="match status" value="1"/>
</dbReference>
<name>A0ABD5P9V7_9EURY</name>
<dbReference type="SUPFAM" id="SSF52402">
    <property type="entry name" value="Adenine nucleotide alpha hydrolases-like"/>
    <property type="match status" value="1"/>
</dbReference>
<evidence type="ECO:0000313" key="1">
    <source>
        <dbReference type="EMBL" id="MFC4357443.1"/>
    </source>
</evidence>
<sequence length="562" mass="62526">MNKELFGVFGGRDALERVRGPDAFDEVVAGDAVAVGLTDPGLDVSGRSDCYDGPEGVCAVFGEAFAPDGTSEVAEWLATRYAEEGLDAVADLNGSYVAVVDDGDRARVVTDAMRSWEVFYVDVGGLRLFGTDVGALRSQVDRPVLSREALLEYLHVGTVFGERTLFADIHRVPFDGYLGPDAVGELDRFVYRPESGRAERRTLDDHAAALAHRMQRALARRSGLPGPRGLLLSGGKDSRVFLSQLDIDRCYTIGDAGSREVRAASKVAAQYGADHTILEPDERYLRGDGSKVRYGQSIKESLHIHHAGYDDHFDVTTMYHGVLFDTLLKGYFLERAGVEAFGSKLPSARLASDPDPVESLLDTLGYFPEESPTVADAVAETFDGVAFDDGDSLHLDDPGDFLRGRLRAELDRGRDRAESVHNAMDLLVVRNQPVLPFRTHLADNYLESFVAADAELLDWHLTTPPEHRRDATFWRALERIDTSIFHHRPPSQPHASRRLNEIERFLRRKLPFCESFEAAWPDRERLYADCGLAEELFPGQAAMHRLPARLQLRANDARWWLE</sequence>
<reference evidence="1 2" key="1">
    <citation type="journal article" date="2019" name="Int. J. Syst. Evol. Microbiol.">
        <title>The Global Catalogue of Microorganisms (GCM) 10K type strain sequencing project: providing services to taxonomists for standard genome sequencing and annotation.</title>
        <authorList>
            <consortium name="The Broad Institute Genomics Platform"/>
            <consortium name="The Broad Institute Genome Sequencing Center for Infectious Disease"/>
            <person name="Wu L."/>
            <person name="Ma J."/>
        </authorList>
    </citation>
    <scope>NUCLEOTIDE SEQUENCE [LARGE SCALE GENOMIC DNA]</scope>
    <source>
        <strain evidence="1 2">CGMCC 1.12553</strain>
    </source>
</reference>
<evidence type="ECO:0008006" key="3">
    <source>
        <dbReference type="Google" id="ProtNLM"/>
    </source>
</evidence>
<protein>
    <recommendedName>
        <fullName evidence="3">Asparagine synthetase domain-containing protein</fullName>
    </recommendedName>
</protein>
<dbReference type="RefSeq" id="WP_267622257.1">
    <property type="nucleotide sequence ID" value="NZ_JAODIW010000006.1"/>
</dbReference>
<dbReference type="Gene3D" id="3.40.50.620">
    <property type="entry name" value="HUPs"/>
    <property type="match status" value="1"/>
</dbReference>
<accession>A0ABD5P9V7</accession>
<proteinExistence type="predicted"/>
<dbReference type="SUPFAM" id="SSF56235">
    <property type="entry name" value="N-terminal nucleophile aminohydrolases (Ntn hydrolases)"/>
    <property type="match status" value="1"/>
</dbReference>
<dbReference type="Proteomes" id="UP001595921">
    <property type="component" value="Unassembled WGS sequence"/>
</dbReference>
<organism evidence="1 2">
    <name type="scientific">Halobium salinum</name>
    <dbReference type="NCBI Taxonomy" id="1364940"/>
    <lineage>
        <taxon>Archaea</taxon>
        <taxon>Methanobacteriati</taxon>
        <taxon>Methanobacteriota</taxon>
        <taxon>Stenosarchaea group</taxon>
        <taxon>Halobacteria</taxon>
        <taxon>Halobacteriales</taxon>
        <taxon>Haloferacaceae</taxon>
        <taxon>Halobium</taxon>
    </lineage>
</organism>